<dbReference type="EMBL" id="CP009788">
    <property type="protein sequence ID" value="AJE02809.1"/>
    <property type="molecule type" value="Genomic_DNA"/>
</dbReference>
<dbReference type="SUPFAM" id="SSF55729">
    <property type="entry name" value="Acyl-CoA N-acyltransferases (Nat)"/>
    <property type="match status" value="2"/>
</dbReference>
<dbReference type="HOGENOM" id="CLU_058411_0_0_7"/>
<dbReference type="InterPro" id="IPR016181">
    <property type="entry name" value="Acyl_CoA_acyltransferase"/>
</dbReference>
<dbReference type="InterPro" id="IPR024320">
    <property type="entry name" value="LPG_synthase_C"/>
</dbReference>
<evidence type="ECO:0000313" key="2">
    <source>
        <dbReference type="EMBL" id="AJE02809.1"/>
    </source>
</evidence>
<evidence type="ECO:0000313" key="3">
    <source>
        <dbReference type="Proteomes" id="UP000057609"/>
    </source>
</evidence>
<protein>
    <recommendedName>
        <fullName evidence="1">Phosphatidylglycerol lysyltransferase C-terminal domain-containing protein</fullName>
    </recommendedName>
</protein>
<dbReference type="PANTHER" id="PTHR41373:SF1">
    <property type="entry name" value="PHOSPHATIDYLGLYCEROL LYSYLTRANSFERASE C-TERMINAL DOMAIN-CONTAINING PROTEIN"/>
    <property type="match status" value="1"/>
</dbReference>
<reference evidence="2 3" key="1">
    <citation type="journal article" date="2015" name="Genome Announc.">
        <title>Complete Genome of Geobacter pickeringii G13T, a Metal-Reducing Isolate from Sedimentary Kaolin Deposits.</title>
        <authorList>
            <person name="Badalamenti J.P."/>
            <person name="Bond D.R."/>
        </authorList>
    </citation>
    <scope>NUCLEOTIDE SEQUENCE [LARGE SCALE GENOMIC DNA]</scope>
    <source>
        <strain evidence="2 3">G13</strain>
    </source>
</reference>
<proteinExistence type="predicted"/>
<dbReference type="Pfam" id="PF09924">
    <property type="entry name" value="LPG_synthase_C"/>
    <property type="match status" value="1"/>
</dbReference>
<dbReference type="STRING" id="345632.GPICK_05005"/>
<name>A0A0B5BCK1_9BACT</name>
<dbReference type="Proteomes" id="UP000057609">
    <property type="component" value="Chromosome"/>
</dbReference>
<feature type="domain" description="Phosphatidylglycerol lysyltransferase C-terminal" evidence="1">
    <location>
        <begin position="28"/>
        <end position="293"/>
    </location>
</feature>
<dbReference type="PIRSF" id="PIRSF018688">
    <property type="entry name" value="UCP018688"/>
    <property type="match status" value="1"/>
</dbReference>
<dbReference type="AlphaFoldDB" id="A0A0B5BCK1"/>
<dbReference type="InterPro" id="IPR016732">
    <property type="entry name" value="UCP018688"/>
</dbReference>
<sequence length="300" mass="33655">METPTNIPDYPAARPLALTDKPLLDAVFALLQPRVSELTFANLYLFRAPHAYRLTMVGDAVVVIGQGYDGAPYFLPPLTGTVSVATQTLLDDGMTLYGADGEFVERHLAGGGYQVTEDRDSFDYLHRRQELAELPGNRFHKKRNRISYFAVRHPYTVELYREGFREDCLNLLQEWHRVRTEMGSSSVDPETAAAEEALALAGGLGLEGVVVLVEGRVAAFALGERLNRQTAVCHFEKADPFMEGAAQLVDREFNRLLFTDCTWTNREQDLGVPGLRDAKLSYHPAELVRKFRVRRLPLQA</sequence>
<dbReference type="RefSeq" id="WP_039741018.1">
    <property type="nucleotide sequence ID" value="NZ_CP009788.1"/>
</dbReference>
<dbReference type="Gene3D" id="3.40.630.30">
    <property type="match status" value="1"/>
</dbReference>
<dbReference type="OrthoDB" id="9765580at2"/>
<evidence type="ECO:0000259" key="1">
    <source>
        <dbReference type="Pfam" id="PF09924"/>
    </source>
</evidence>
<dbReference type="KEGG" id="gpi:GPICK_05005"/>
<organism evidence="2 3">
    <name type="scientific">Geobacter pickeringii</name>
    <dbReference type="NCBI Taxonomy" id="345632"/>
    <lineage>
        <taxon>Bacteria</taxon>
        <taxon>Pseudomonadati</taxon>
        <taxon>Thermodesulfobacteriota</taxon>
        <taxon>Desulfuromonadia</taxon>
        <taxon>Geobacterales</taxon>
        <taxon>Geobacteraceae</taxon>
        <taxon>Geobacter</taxon>
    </lineage>
</organism>
<gene>
    <name evidence="2" type="ORF">GPICK_05005</name>
</gene>
<keyword evidence="3" id="KW-1185">Reference proteome</keyword>
<accession>A0A0B5BCK1</accession>
<dbReference type="PANTHER" id="PTHR41373">
    <property type="entry name" value="DUF2156 DOMAIN-CONTAINING PROTEIN"/>
    <property type="match status" value="1"/>
</dbReference>